<feature type="region of interest" description="Disordered" evidence="1">
    <location>
        <begin position="17"/>
        <end position="36"/>
    </location>
</feature>
<sequence length="36" mass="4022">MDNPYLDRENINILAVPGHESADLKDNNAESNKPNL</sequence>
<organism evidence="2 3">
    <name type="scientific">Methanophagales virus PBV299</name>
    <dbReference type="NCBI Taxonomy" id="2987730"/>
    <lineage>
        <taxon>Viruses</taxon>
        <taxon>Duplodnaviria</taxon>
        <taxon>Heunggongvirae</taxon>
        <taxon>Uroviricota</taxon>
        <taxon>Caudoviricetes</taxon>
        <taxon>Nakonvirales</taxon>
        <taxon>Ahpuchviridae</taxon>
        <taxon>Kisinvirus</taxon>
        <taxon>Kisinvirus pescaderoense</taxon>
    </lineage>
</organism>
<keyword evidence="3" id="KW-1185">Reference proteome</keyword>
<evidence type="ECO:0000256" key="1">
    <source>
        <dbReference type="SAM" id="MobiDB-lite"/>
    </source>
</evidence>
<dbReference type="EMBL" id="OP413838">
    <property type="protein sequence ID" value="UYL64884.1"/>
    <property type="molecule type" value="Genomic_DNA"/>
</dbReference>
<reference evidence="2 3" key="1">
    <citation type="submission" date="2022-09" db="EMBL/GenBank/DDBJ databases">
        <title>Evolutionary Diversification of Methanotrophic Ca. Methanophagales (ANME-1) and Their Expansive Virome.</title>
        <authorList>
            <person name="Laso-Perez R."/>
            <person name="Wu F."/>
            <person name="Cremiere A."/>
            <person name="Speth D."/>
            <person name="Magyar J.S."/>
            <person name="Krupovic M."/>
            <person name="Orphan V.J."/>
        </authorList>
    </citation>
    <scope>NUCLEOTIDE SEQUENCE [LARGE SCALE GENOMIC DNA]</scope>
    <source>
        <strain evidence="2">PBV299</strain>
    </source>
</reference>
<dbReference type="Proteomes" id="UP001156193">
    <property type="component" value="Segment"/>
</dbReference>
<gene>
    <name evidence="2" type="ORF">OFDIEDLO_00088</name>
</gene>
<protein>
    <submittedName>
        <fullName evidence="2">Uncharacterized protein</fullName>
    </submittedName>
</protein>
<accession>A0ABY6GLJ5</accession>
<name>A0ABY6GLJ5_9CAUD</name>
<proteinExistence type="predicted"/>
<evidence type="ECO:0000313" key="3">
    <source>
        <dbReference type="Proteomes" id="UP001156193"/>
    </source>
</evidence>
<evidence type="ECO:0000313" key="2">
    <source>
        <dbReference type="EMBL" id="UYL64884.1"/>
    </source>
</evidence>